<evidence type="ECO:0000313" key="2">
    <source>
        <dbReference type="Proteomes" id="UP001501736"/>
    </source>
</evidence>
<name>A0ABP6R9U9_9MICC</name>
<gene>
    <name evidence="1" type="ORF">GCM10020260_08080</name>
</gene>
<keyword evidence="2" id="KW-1185">Reference proteome</keyword>
<protein>
    <recommendedName>
        <fullName evidence="3">DUF4175 domain-containing protein</fullName>
    </recommendedName>
</protein>
<proteinExistence type="predicted"/>
<dbReference type="EMBL" id="BAAAYG010000003">
    <property type="protein sequence ID" value="GAA3281876.1"/>
    <property type="molecule type" value="Genomic_DNA"/>
</dbReference>
<organism evidence="1 2">
    <name type="scientific">Nesterenkonia halobia</name>
    <dbReference type="NCBI Taxonomy" id="37922"/>
    <lineage>
        <taxon>Bacteria</taxon>
        <taxon>Bacillati</taxon>
        <taxon>Actinomycetota</taxon>
        <taxon>Actinomycetes</taxon>
        <taxon>Micrococcales</taxon>
        <taxon>Micrococcaceae</taxon>
        <taxon>Nesterenkonia</taxon>
    </lineage>
</organism>
<dbReference type="Proteomes" id="UP001501736">
    <property type="component" value="Unassembled WGS sequence"/>
</dbReference>
<comment type="caution">
    <text evidence="1">The sequence shown here is derived from an EMBL/GenBank/DDBJ whole genome shotgun (WGS) entry which is preliminary data.</text>
</comment>
<evidence type="ECO:0000313" key="1">
    <source>
        <dbReference type="EMBL" id="GAA3281876.1"/>
    </source>
</evidence>
<reference evidence="2" key="1">
    <citation type="journal article" date="2019" name="Int. J. Syst. Evol. Microbiol.">
        <title>The Global Catalogue of Microorganisms (GCM) 10K type strain sequencing project: providing services to taxonomists for standard genome sequencing and annotation.</title>
        <authorList>
            <consortium name="The Broad Institute Genomics Platform"/>
            <consortium name="The Broad Institute Genome Sequencing Center for Infectious Disease"/>
            <person name="Wu L."/>
            <person name="Ma J."/>
        </authorList>
    </citation>
    <scope>NUCLEOTIDE SEQUENCE [LARGE SCALE GENOMIC DNA]</scope>
    <source>
        <strain evidence="2">JCM 11483</strain>
    </source>
</reference>
<sequence>MYAWMFRSLPGPLWVRILIVLALLAAVVLLLMEVVFPWVDQFNPLNDSTIGDAGAAGGPAPGGAA</sequence>
<accession>A0ABP6R9U9</accession>
<evidence type="ECO:0008006" key="3">
    <source>
        <dbReference type="Google" id="ProtNLM"/>
    </source>
</evidence>